<dbReference type="PANTHER" id="PTHR43585">
    <property type="entry name" value="FUMIPYRROLE BIOSYNTHESIS PROTEIN C"/>
    <property type="match status" value="1"/>
</dbReference>
<comment type="caution">
    <text evidence="6">The sequence shown here is derived from an EMBL/GenBank/DDBJ whole genome shotgun (WGS) entry which is preliminary data.</text>
</comment>
<evidence type="ECO:0000256" key="3">
    <source>
        <dbReference type="ARBA" id="ARBA00022840"/>
    </source>
</evidence>
<dbReference type="PROSITE" id="PS50975">
    <property type="entry name" value="ATP_GRASP"/>
    <property type="match status" value="1"/>
</dbReference>
<evidence type="ECO:0000256" key="4">
    <source>
        <dbReference type="PROSITE-ProRule" id="PRU00409"/>
    </source>
</evidence>
<gene>
    <name evidence="6" type="ORF">GCM10010319_56460</name>
</gene>
<sequence length="419" mass="45160">MTEPLPRPRIRILVVEPMSSGSQLLVEARALGFELVVASYDRDDRRIAEPLREHIDELVVVDTNDESALYDTVAELHRERPFAGLVPGFEFYVGTVARLADRLGLPGLPVAGVEALRDKAVMRDRARAAGLRVPRYAEAADAAGLDAAAARVGFPAVLKPTRSAGSVHVTRVETPEELRRAYDWIRTDPRTDMGRGLEGPVLLEEYVAGPEVSVEGYVLDGQVVIVSVTSKLLGAEPYFVELGMIVQHELEPPVRAAVEAYVTDVCRALGVTLGPFHCELRLPDGDLVLIEIGARLAGHCIPQLVELVTGVSLTRVMLASYAALDPAELGVFSAPRAKCAAVRCFSAASGVRSFNGLVGLDELAASDDVLEVSLYYERGAEVPPAEDFRCLLGHVIFQAESYAGALARWSAIGDAVRLA</sequence>
<dbReference type="Gene3D" id="3.40.50.20">
    <property type="match status" value="1"/>
</dbReference>
<feature type="domain" description="ATP-grasp" evidence="5">
    <location>
        <begin position="123"/>
        <end position="322"/>
    </location>
</feature>
<proteinExistence type="predicted"/>
<dbReference type="Gene3D" id="3.30.470.20">
    <property type="entry name" value="ATP-grasp fold, B domain"/>
    <property type="match status" value="1"/>
</dbReference>
<organism evidence="6 7">
    <name type="scientific">Streptomyces blastmyceticus</name>
    <dbReference type="NCBI Taxonomy" id="68180"/>
    <lineage>
        <taxon>Bacteria</taxon>
        <taxon>Bacillati</taxon>
        <taxon>Actinomycetota</taxon>
        <taxon>Actinomycetes</taxon>
        <taxon>Kitasatosporales</taxon>
        <taxon>Streptomycetaceae</taxon>
        <taxon>Streptomyces</taxon>
    </lineage>
</organism>
<dbReference type="EMBL" id="BAAABW010000028">
    <property type="protein sequence ID" value="GAA0371143.1"/>
    <property type="molecule type" value="Genomic_DNA"/>
</dbReference>
<keyword evidence="3 4" id="KW-0067">ATP-binding</keyword>
<accession>A0ABN0XRN4</accession>
<dbReference type="InterPro" id="IPR041472">
    <property type="entry name" value="BL00235/CARNS1_N"/>
</dbReference>
<reference evidence="6 7" key="1">
    <citation type="journal article" date="2019" name="Int. J. Syst. Evol. Microbiol.">
        <title>The Global Catalogue of Microorganisms (GCM) 10K type strain sequencing project: providing services to taxonomists for standard genome sequencing and annotation.</title>
        <authorList>
            <consortium name="The Broad Institute Genomics Platform"/>
            <consortium name="The Broad Institute Genome Sequencing Center for Infectious Disease"/>
            <person name="Wu L."/>
            <person name="Ma J."/>
        </authorList>
    </citation>
    <scope>NUCLEOTIDE SEQUENCE [LARGE SCALE GENOMIC DNA]</scope>
    <source>
        <strain evidence="6 7">JCM 4565</strain>
    </source>
</reference>
<keyword evidence="7" id="KW-1185">Reference proteome</keyword>
<evidence type="ECO:0000256" key="1">
    <source>
        <dbReference type="ARBA" id="ARBA00022598"/>
    </source>
</evidence>
<evidence type="ECO:0000313" key="6">
    <source>
        <dbReference type="EMBL" id="GAA0371143.1"/>
    </source>
</evidence>
<evidence type="ECO:0000259" key="5">
    <source>
        <dbReference type="PROSITE" id="PS50975"/>
    </source>
</evidence>
<keyword evidence="2 4" id="KW-0547">Nucleotide-binding</keyword>
<dbReference type="InterPro" id="IPR052032">
    <property type="entry name" value="ATP-dep_AA_Ligase"/>
</dbReference>
<keyword evidence="1" id="KW-0436">Ligase</keyword>
<dbReference type="Pfam" id="PF18130">
    <property type="entry name" value="ATPgrasp_N"/>
    <property type="match status" value="1"/>
</dbReference>
<dbReference type="InterPro" id="IPR040570">
    <property type="entry name" value="LAL_C2"/>
</dbReference>
<dbReference type="Pfam" id="PF13535">
    <property type="entry name" value="ATP-grasp_4"/>
    <property type="match status" value="1"/>
</dbReference>
<protein>
    <submittedName>
        <fullName evidence="6">ATP-grasp domain-containing protein</fullName>
    </submittedName>
</protein>
<dbReference type="InterPro" id="IPR011761">
    <property type="entry name" value="ATP-grasp"/>
</dbReference>
<dbReference type="Proteomes" id="UP001500063">
    <property type="component" value="Unassembled WGS sequence"/>
</dbReference>
<dbReference type="RefSeq" id="WP_344122243.1">
    <property type="nucleotide sequence ID" value="NZ_BAAABW010000028.1"/>
</dbReference>
<evidence type="ECO:0000256" key="2">
    <source>
        <dbReference type="ARBA" id="ARBA00022741"/>
    </source>
</evidence>
<evidence type="ECO:0000313" key="7">
    <source>
        <dbReference type="Proteomes" id="UP001500063"/>
    </source>
</evidence>
<name>A0ABN0XRN4_9ACTN</name>
<dbReference type="PANTHER" id="PTHR43585:SF2">
    <property type="entry name" value="ATP-GRASP ENZYME FSQD"/>
    <property type="match status" value="1"/>
</dbReference>
<dbReference type="SUPFAM" id="SSF56059">
    <property type="entry name" value="Glutathione synthetase ATP-binding domain-like"/>
    <property type="match status" value="1"/>
</dbReference>
<dbReference type="Pfam" id="PF18603">
    <property type="entry name" value="LAL_C2"/>
    <property type="match status" value="1"/>
</dbReference>